<evidence type="ECO:0000313" key="16">
    <source>
        <dbReference type="Proteomes" id="UP000177190"/>
    </source>
</evidence>
<keyword evidence="9" id="KW-0862">Zinc</keyword>
<dbReference type="PANTHER" id="PTHR35864:SF1">
    <property type="entry name" value="ZINC METALLOPROTEASE YWHC-RELATED"/>
    <property type="match status" value="1"/>
</dbReference>
<comment type="similarity">
    <text evidence="3">Belongs to the peptidase M50B family.</text>
</comment>
<feature type="domain" description="Peptidase M50" evidence="14">
    <location>
        <begin position="128"/>
        <end position="184"/>
    </location>
</feature>
<evidence type="ECO:0000313" key="15">
    <source>
        <dbReference type="EMBL" id="OGZ63546.1"/>
    </source>
</evidence>
<dbReference type="InterPro" id="IPR008915">
    <property type="entry name" value="Peptidase_M50"/>
</dbReference>
<dbReference type="AlphaFoldDB" id="A0A1G2HM31"/>
<dbReference type="CDD" id="cd06158">
    <property type="entry name" value="S2P-M50_like_1"/>
    <property type="match status" value="1"/>
</dbReference>
<keyword evidence="4" id="KW-1003">Cell membrane</keyword>
<dbReference type="GO" id="GO:0008237">
    <property type="term" value="F:metallopeptidase activity"/>
    <property type="evidence" value="ECO:0007669"/>
    <property type="project" value="UniProtKB-KW"/>
</dbReference>
<protein>
    <recommendedName>
        <fullName evidence="14">Peptidase M50 domain-containing protein</fullName>
    </recommendedName>
</protein>
<evidence type="ECO:0000259" key="14">
    <source>
        <dbReference type="Pfam" id="PF02163"/>
    </source>
</evidence>
<feature type="transmembrane region" description="Helical" evidence="13">
    <location>
        <begin position="179"/>
        <end position="201"/>
    </location>
</feature>
<dbReference type="GO" id="GO:0006508">
    <property type="term" value="P:proteolysis"/>
    <property type="evidence" value="ECO:0007669"/>
    <property type="project" value="UniProtKB-KW"/>
</dbReference>
<evidence type="ECO:0000256" key="12">
    <source>
        <dbReference type="ARBA" id="ARBA00023136"/>
    </source>
</evidence>
<dbReference type="InterPro" id="IPR044537">
    <property type="entry name" value="Rip2-like"/>
</dbReference>
<accession>A0A1G2HM31</accession>
<proteinExistence type="inferred from homology"/>
<evidence type="ECO:0000256" key="10">
    <source>
        <dbReference type="ARBA" id="ARBA00022989"/>
    </source>
</evidence>
<keyword evidence="5" id="KW-0645">Protease</keyword>
<keyword evidence="8" id="KW-0378">Hydrolase</keyword>
<evidence type="ECO:0000256" key="3">
    <source>
        <dbReference type="ARBA" id="ARBA00007931"/>
    </source>
</evidence>
<evidence type="ECO:0000256" key="9">
    <source>
        <dbReference type="ARBA" id="ARBA00022833"/>
    </source>
</evidence>
<keyword evidence="11" id="KW-0482">Metalloprotease</keyword>
<dbReference type="STRING" id="1802200.A2812_00630"/>
<name>A0A1G2HM31_9BACT</name>
<evidence type="ECO:0000256" key="8">
    <source>
        <dbReference type="ARBA" id="ARBA00022801"/>
    </source>
</evidence>
<evidence type="ECO:0000256" key="5">
    <source>
        <dbReference type="ARBA" id="ARBA00022670"/>
    </source>
</evidence>
<dbReference type="PANTHER" id="PTHR35864">
    <property type="entry name" value="ZINC METALLOPROTEASE MJ0611-RELATED"/>
    <property type="match status" value="1"/>
</dbReference>
<organism evidence="15 16">
    <name type="scientific">Candidatus Staskawiczbacteria bacterium RIFCSPHIGHO2_01_FULL_36_16</name>
    <dbReference type="NCBI Taxonomy" id="1802200"/>
    <lineage>
        <taxon>Bacteria</taxon>
        <taxon>Candidatus Staskawicziibacteriota</taxon>
    </lineage>
</organism>
<dbReference type="Proteomes" id="UP000177190">
    <property type="component" value="Unassembled WGS sequence"/>
</dbReference>
<dbReference type="GO" id="GO:0046872">
    <property type="term" value="F:metal ion binding"/>
    <property type="evidence" value="ECO:0007669"/>
    <property type="project" value="UniProtKB-KW"/>
</dbReference>
<dbReference type="EMBL" id="MHOM01000031">
    <property type="protein sequence ID" value="OGZ63546.1"/>
    <property type="molecule type" value="Genomic_DNA"/>
</dbReference>
<reference evidence="15 16" key="1">
    <citation type="journal article" date="2016" name="Nat. Commun.">
        <title>Thousands of microbial genomes shed light on interconnected biogeochemical processes in an aquifer system.</title>
        <authorList>
            <person name="Anantharaman K."/>
            <person name="Brown C.T."/>
            <person name="Hug L.A."/>
            <person name="Sharon I."/>
            <person name="Castelle C.J."/>
            <person name="Probst A.J."/>
            <person name="Thomas B.C."/>
            <person name="Singh A."/>
            <person name="Wilkins M.J."/>
            <person name="Karaoz U."/>
            <person name="Brodie E.L."/>
            <person name="Williams K.H."/>
            <person name="Hubbard S.S."/>
            <person name="Banfield J.F."/>
        </authorList>
    </citation>
    <scope>NUCLEOTIDE SEQUENCE [LARGE SCALE GENOMIC DNA]</scope>
</reference>
<comment type="caution">
    <text evidence="15">The sequence shown here is derived from an EMBL/GenBank/DDBJ whole genome shotgun (WGS) entry which is preliminary data.</text>
</comment>
<keyword evidence="7" id="KW-0479">Metal-binding</keyword>
<keyword evidence="12 13" id="KW-0472">Membrane</keyword>
<comment type="cofactor">
    <cofactor evidence="1">
        <name>Zn(2+)</name>
        <dbReference type="ChEBI" id="CHEBI:29105"/>
    </cofactor>
</comment>
<evidence type="ECO:0000256" key="6">
    <source>
        <dbReference type="ARBA" id="ARBA00022692"/>
    </source>
</evidence>
<evidence type="ECO:0000256" key="13">
    <source>
        <dbReference type="SAM" id="Phobius"/>
    </source>
</evidence>
<comment type="subcellular location">
    <subcellularLocation>
        <location evidence="2">Cell membrane</location>
        <topology evidence="2">Multi-pass membrane protein</topology>
    </subcellularLocation>
</comment>
<keyword evidence="10 13" id="KW-1133">Transmembrane helix</keyword>
<feature type="transmembrane region" description="Helical" evidence="13">
    <location>
        <begin position="98"/>
        <end position="120"/>
    </location>
</feature>
<dbReference type="GO" id="GO:0005886">
    <property type="term" value="C:plasma membrane"/>
    <property type="evidence" value="ECO:0007669"/>
    <property type="project" value="UniProtKB-SubCell"/>
</dbReference>
<evidence type="ECO:0000256" key="1">
    <source>
        <dbReference type="ARBA" id="ARBA00001947"/>
    </source>
</evidence>
<feature type="transmembrane region" description="Helical" evidence="13">
    <location>
        <begin position="58"/>
        <end position="78"/>
    </location>
</feature>
<dbReference type="InterPro" id="IPR052348">
    <property type="entry name" value="Metallopeptidase_M50B"/>
</dbReference>
<sequence length="212" mass="23440">MFTATVITIFSLIVLLFSVIIHELAHGYVAFSLGDPTAKYAGRLTLNPLKHLDPLGSVIVPLLLLLATAGQGPIFGWAKPVPVNPYNFKDQKWGSLKVAIAGPATNFGIAIFFGLLIRIINLPQTVPFIELLGIITIYNFLWAIFNLLPIPPLDGSWILFRFLPQGAEKAKMFLQQYGLFILLFFIFFGLTGLVSLSQLLYNLVVGSPFPFM</sequence>
<evidence type="ECO:0000256" key="11">
    <source>
        <dbReference type="ARBA" id="ARBA00023049"/>
    </source>
</evidence>
<dbReference type="Pfam" id="PF02163">
    <property type="entry name" value="Peptidase_M50"/>
    <property type="match status" value="1"/>
</dbReference>
<gene>
    <name evidence="15" type="ORF">A2812_00630</name>
</gene>
<evidence type="ECO:0000256" key="7">
    <source>
        <dbReference type="ARBA" id="ARBA00022723"/>
    </source>
</evidence>
<evidence type="ECO:0000256" key="4">
    <source>
        <dbReference type="ARBA" id="ARBA00022475"/>
    </source>
</evidence>
<feature type="transmembrane region" description="Helical" evidence="13">
    <location>
        <begin position="126"/>
        <end position="148"/>
    </location>
</feature>
<evidence type="ECO:0000256" key="2">
    <source>
        <dbReference type="ARBA" id="ARBA00004651"/>
    </source>
</evidence>
<keyword evidence="6 13" id="KW-0812">Transmembrane</keyword>